<dbReference type="UniPathway" id="UPA00068">
    <property type="reaction ID" value="UER00107"/>
</dbReference>
<dbReference type="AlphaFoldDB" id="A0A1H2VD66"/>
<dbReference type="HAMAP" id="MF_00082">
    <property type="entry name" value="ArgB"/>
    <property type="match status" value="1"/>
</dbReference>
<evidence type="ECO:0000256" key="6">
    <source>
        <dbReference type="ARBA" id="ARBA00022777"/>
    </source>
</evidence>
<keyword evidence="9" id="KW-0963">Cytoplasm</keyword>
<dbReference type="InterPro" id="IPR004662">
    <property type="entry name" value="AcgluKinase_fam"/>
</dbReference>
<dbReference type="InterPro" id="IPR001048">
    <property type="entry name" value="Asp/Glu/Uridylate_kinase"/>
</dbReference>
<dbReference type="NCBIfam" id="TIGR00761">
    <property type="entry name" value="argB"/>
    <property type="match status" value="1"/>
</dbReference>
<evidence type="ECO:0000256" key="3">
    <source>
        <dbReference type="ARBA" id="ARBA00022605"/>
    </source>
</evidence>
<dbReference type="CDD" id="cd04238">
    <property type="entry name" value="AAK_NAGK-like"/>
    <property type="match status" value="1"/>
</dbReference>
<dbReference type="EMBL" id="FNNC01000004">
    <property type="protein sequence ID" value="SDW66291.1"/>
    <property type="molecule type" value="Genomic_DNA"/>
</dbReference>
<dbReference type="InterPro" id="IPR037528">
    <property type="entry name" value="ArgB"/>
</dbReference>
<dbReference type="GO" id="GO:0005524">
    <property type="term" value="F:ATP binding"/>
    <property type="evidence" value="ECO:0007669"/>
    <property type="project" value="UniProtKB-UniRule"/>
</dbReference>
<dbReference type="InterPro" id="IPR036393">
    <property type="entry name" value="AceGlu_kinase-like_sf"/>
</dbReference>
<gene>
    <name evidence="9" type="primary">argB</name>
    <name evidence="11" type="ORF">SAMN05421781_2034</name>
</gene>
<evidence type="ECO:0000313" key="12">
    <source>
        <dbReference type="Proteomes" id="UP000199488"/>
    </source>
</evidence>
<dbReference type="GO" id="GO:0003991">
    <property type="term" value="F:acetylglutamate kinase activity"/>
    <property type="evidence" value="ECO:0007669"/>
    <property type="project" value="UniProtKB-UniRule"/>
</dbReference>
<proteinExistence type="inferred from homology"/>
<feature type="binding site" evidence="9">
    <location>
        <position position="63"/>
    </location>
    <ligand>
        <name>substrate</name>
    </ligand>
</feature>
<comment type="pathway">
    <text evidence="1 9">Amino-acid biosynthesis; L-arginine biosynthesis; N(2)-acetyl-L-ornithine from L-glutamate: step 2/4.</text>
</comment>
<evidence type="ECO:0000256" key="7">
    <source>
        <dbReference type="ARBA" id="ARBA00022840"/>
    </source>
</evidence>
<evidence type="ECO:0000256" key="4">
    <source>
        <dbReference type="ARBA" id="ARBA00022679"/>
    </source>
</evidence>
<dbReference type="Pfam" id="PF00696">
    <property type="entry name" value="AA_kinase"/>
    <property type="match status" value="1"/>
</dbReference>
<feature type="binding site" evidence="9">
    <location>
        <position position="156"/>
    </location>
    <ligand>
        <name>substrate</name>
    </ligand>
</feature>
<dbReference type="GO" id="GO:0042450">
    <property type="term" value="P:L-arginine biosynthetic process via ornithine"/>
    <property type="evidence" value="ECO:0007669"/>
    <property type="project" value="UniProtKB-UniRule"/>
</dbReference>
<comment type="function">
    <text evidence="9">Catalyzes the ATP-dependent phosphorylation of N-acetyl-L-glutamate.</text>
</comment>
<keyword evidence="3 9" id="KW-0028">Amino-acid biosynthesis</keyword>
<keyword evidence="2 9" id="KW-0055">Arginine biosynthesis</keyword>
<keyword evidence="7 9" id="KW-0067">ATP-binding</keyword>
<reference evidence="11 12" key="1">
    <citation type="submission" date="2016-10" db="EMBL/GenBank/DDBJ databases">
        <authorList>
            <person name="de Groot N.N."/>
        </authorList>
    </citation>
    <scope>NUCLEOTIDE SEQUENCE [LARGE SCALE GENOMIC DNA]</scope>
    <source>
        <strain evidence="11 12">DSM 23126</strain>
    </source>
</reference>
<name>A0A1H2VD66_9BACI</name>
<evidence type="ECO:0000259" key="10">
    <source>
        <dbReference type="Pfam" id="PF00696"/>
    </source>
</evidence>
<feature type="site" description="Transition state stabilizer" evidence="9">
    <location>
        <position position="215"/>
    </location>
</feature>
<dbReference type="STRING" id="1122204.SAMN05421781_2034"/>
<accession>A0A1H2VD66</accession>
<evidence type="ECO:0000313" key="11">
    <source>
        <dbReference type="EMBL" id="SDW66291.1"/>
    </source>
</evidence>
<dbReference type="SUPFAM" id="SSF53633">
    <property type="entry name" value="Carbamate kinase-like"/>
    <property type="match status" value="1"/>
</dbReference>
<dbReference type="OrthoDB" id="9803155at2"/>
<dbReference type="FunFam" id="3.40.1160.10:FF:000004">
    <property type="entry name" value="Acetylglutamate kinase"/>
    <property type="match status" value="1"/>
</dbReference>
<evidence type="ECO:0000256" key="1">
    <source>
        <dbReference type="ARBA" id="ARBA00004828"/>
    </source>
</evidence>
<feature type="site" description="Transition state stabilizer" evidence="9">
    <location>
        <position position="8"/>
    </location>
</feature>
<dbReference type="Gene3D" id="3.40.1160.10">
    <property type="entry name" value="Acetylglutamate kinase-like"/>
    <property type="match status" value="1"/>
</dbReference>
<keyword evidence="6 9" id="KW-0418">Kinase</keyword>
<keyword evidence="5 9" id="KW-0547">Nucleotide-binding</keyword>
<feature type="binding site" evidence="9">
    <location>
        <begin position="41"/>
        <end position="42"/>
    </location>
    <ligand>
        <name>substrate</name>
    </ligand>
</feature>
<evidence type="ECO:0000256" key="8">
    <source>
        <dbReference type="ARBA" id="ARBA00048141"/>
    </source>
</evidence>
<feature type="domain" description="Aspartate/glutamate/uridylate kinase" evidence="10">
    <location>
        <begin position="4"/>
        <end position="232"/>
    </location>
</feature>
<sequence length="262" mass="27280">MNSITVVKCGGSTVNKLTAEFFKSIAAMKEKGMNPVLVHGGGPEINRMLEQMQIECEFVNGLRKTTPEVLEVAEMILSGKVNKCLVSSLQSAGAPAFGMSGIDGGLLEAEQVADQDLGLVGNVVNVNTSCIHSMLESGFVPVIAPIAADENGKKLNVNADAAASAVAQAVGAKELLFITDVEGVLIDGSKADYIHAEKLEQHIRDGEIYGGMIPKVQAAAASLTGDLEKVVIAGANGHTDKAEGKLKGTAIIREQVQAPSLT</sequence>
<keyword evidence="12" id="KW-1185">Reference proteome</keyword>
<evidence type="ECO:0000256" key="9">
    <source>
        <dbReference type="HAMAP-Rule" id="MF_00082"/>
    </source>
</evidence>
<dbReference type="PANTHER" id="PTHR23342:SF0">
    <property type="entry name" value="N-ACETYLGLUTAMATE SYNTHASE, MITOCHONDRIAL"/>
    <property type="match status" value="1"/>
</dbReference>
<dbReference type="Proteomes" id="UP000199488">
    <property type="component" value="Unassembled WGS sequence"/>
</dbReference>
<evidence type="ECO:0000256" key="2">
    <source>
        <dbReference type="ARBA" id="ARBA00022571"/>
    </source>
</evidence>
<comment type="similarity">
    <text evidence="9">Belongs to the acetylglutamate kinase family. ArgB subfamily.</text>
</comment>
<comment type="subcellular location">
    <subcellularLocation>
        <location evidence="9">Cytoplasm</location>
    </subcellularLocation>
</comment>
<dbReference type="PANTHER" id="PTHR23342">
    <property type="entry name" value="N-ACETYLGLUTAMATE SYNTHASE"/>
    <property type="match status" value="1"/>
</dbReference>
<organism evidence="11 12">
    <name type="scientific">Marinococcus luteus</name>
    <dbReference type="NCBI Taxonomy" id="1122204"/>
    <lineage>
        <taxon>Bacteria</taxon>
        <taxon>Bacillati</taxon>
        <taxon>Bacillota</taxon>
        <taxon>Bacilli</taxon>
        <taxon>Bacillales</taxon>
        <taxon>Bacillaceae</taxon>
        <taxon>Marinococcus</taxon>
    </lineage>
</organism>
<dbReference type="RefSeq" id="WP_091614550.1">
    <property type="nucleotide sequence ID" value="NZ_FNNC01000004.1"/>
</dbReference>
<dbReference type="GO" id="GO:0005737">
    <property type="term" value="C:cytoplasm"/>
    <property type="evidence" value="ECO:0007669"/>
    <property type="project" value="UniProtKB-SubCell"/>
</dbReference>
<evidence type="ECO:0000256" key="5">
    <source>
        <dbReference type="ARBA" id="ARBA00022741"/>
    </source>
</evidence>
<protein>
    <recommendedName>
        <fullName evidence="9">Acetylglutamate kinase</fullName>
        <ecNumber evidence="9">2.7.2.8</ecNumber>
    </recommendedName>
    <alternativeName>
        <fullName evidence="9">N-acetyl-L-glutamate 5-phosphotransferase</fullName>
    </alternativeName>
    <alternativeName>
        <fullName evidence="9">NAG kinase</fullName>
        <shortName evidence="9">NAGK</shortName>
    </alternativeName>
</protein>
<dbReference type="EC" id="2.7.2.8" evidence="9"/>
<keyword evidence="4 9" id="KW-0808">Transferase</keyword>
<dbReference type="PIRSF" id="PIRSF000728">
    <property type="entry name" value="NAGK"/>
    <property type="match status" value="1"/>
</dbReference>
<comment type="catalytic activity">
    <reaction evidence="8 9">
        <text>N-acetyl-L-glutamate + ATP = N-acetyl-L-glutamyl 5-phosphate + ADP</text>
        <dbReference type="Rhea" id="RHEA:14629"/>
        <dbReference type="ChEBI" id="CHEBI:30616"/>
        <dbReference type="ChEBI" id="CHEBI:44337"/>
        <dbReference type="ChEBI" id="CHEBI:57936"/>
        <dbReference type="ChEBI" id="CHEBI:456216"/>
        <dbReference type="EC" id="2.7.2.8"/>
    </reaction>
</comment>